<keyword evidence="3" id="KW-1185">Reference proteome</keyword>
<feature type="region of interest" description="Disordered" evidence="1">
    <location>
        <begin position="25"/>
        <end position="55"/>
    </location>
</feature>
<dbReference type="Proteomes" id="UP001209878">
    <property type="component" value="Unassembled WGS sequence"/>
</dbReference>
<feature type="compositionally biased region" description="Polar residues" evidence="1">
    <location>
        <begin position="153"/>
        <end position="165"/>
    </location>
</feature>
<evidence type="ECO:0000313" key="2">
    <source>
        <dbReference type="EMBL" id="KAK2188914.1"/>
    </source>
</evidence>
<accession>A0AAD9UGV6</accession>
<dbReference type="EMBL" id="JAODUO010000118">
    <property type="protein sequence ID" value="KAK2188914.1"/>
    <property type="molecule type" value="Genomic_DNA"/>
</dbReference>
<evidence type="ECO:0000256" key="1">
    <source>
        <dbReference type="SAM" id="MobiDB-lite"/>
    </source>
</evidence>
<comment type="caution">
    <text evidence="2">The sequence shown here is derived from an EMBL/GenBank/DDBJ whole genome shotgun (WGS) entry which is preliminary data.</text>
</comment>
<name>A0AAD9UGV6_RIDPI</name>
<sequence length="283" mass="30952">MRSALDDDDVDYFELFCAQAGRRLSSASTYGGSLPSLSSRGKPSSVEAGDKPPNTLCLHVPEWPQIRRSRSDGGDEREMLCATSPKARHKPWPLKLLSSITCLSDSCDSHDLSPPPIVTICRSAPHSRSSSVKRRRRPRLADTHYGVDGMRPRTSSMPTRNSLQKPGSRPRPSPDDADEWDRVRNFVTTAKGVVNCGDSFRNKSCSCIQSLYDCDSSRQTPSSGARVVDPLRLTDERVPRQRVLLLGAAGVGKSTIAQQFLTSVCLVNGSEDSSVSGRTHISH</sequence>
<dbReference type="AlphaFoldDB" id="A0AAD9UGV6"/>
<reference evidence="2" key="1">
    <citation type="journal article" date="2023" name="Mol. Biol. Evol.">
        <title>Third-Generation Sequencing Reveals the Adaptive Role of the Epigenome in Three Deep-Sea Polychaetes.</title>
        <authorList>
            <person name="Perez M."/>
            <person name="Aroh O."/>
            <person name="Sun Y."/>
            <person name="Lan Y."/>
            <person name="Juniper S.K."/>
            <person name="Young C.R."/>
            <person name="Angers B."/>
            <person name="Qian P.Y."/>
        </authorList>
    </citation>
    <scope>NUCLEOTIDE SEQUENCE</scope>
    <source>
        <strain evidence="2">R07B-5</strain>
    </source>
</reference>
<organism evidence="2 3">
    <name type="scientific">Ridgeia piscesae</name>
    <name type="common">Tubeworm</name>
    <dbReference type="NCBI Taxonomy" id="27915"/>
    <lineage>
        <taxon>Eukaryota</taxon>
        <taxon>Metazoa</taxon>
        <taxon>Spiralia</taxon>
        <taxon>Lophotrochozoa</taxon>
        <taxon>Annelida</taxon>
        <taxon>Polychaeta</taxon>
        <taxon>Sedentaria</taxon>
        <taxon>Canalipalpata</taxon>
        <taxon>Sabellida</taxon>
        <taxon>Siboglinidae</taxon>
        <taxon>Ridgeia</taxon>
    </lineage>
</organism>
<proteinExistence type="predicted"/>
<protein>
    <submittedName>
        <fullName evidence="2">Uncharacterized protein</fullName>
    </submittedName>
</protein>
<evidence type="ECO:0000313" key="3">
    <source>
        <dbReference type="Proteomes" id="UP001209878"/>
    </source>
</evidence>
<feature type="compositionally biased region" description="Polar residues" evidence="1">
    <location>
        <begin position="25"/>
        <end position="42"/>
    </location>
</feature>
<feature type="region of interest" description="Disordered" evidence="1">
    <location>
        <begin position="124"/>
        <end position="179"/>
    </location>
</feature>
<gene>
    <name evidence="2" type="ORF">NP493_119g00028</name>
</gene>